<evidence type="ECO:0000313" key="2">
    <source>
        <dbReference type="EMBL" id="PPT95723.1"/>
    </source>
</evidence>
<gene>
    <name evidence="2" type="ORF">XarbCFBP7409_17005</name>
</gene>
<reference evidence="2 3" key="1">
    <citation type="submission" date="2016-08" db="EMBL/GenBank/DDBJ databases">
        <title>Evolution of the type three secretion system and type three effector repertoires in Xanthomonas.</title>
        <authorList>
            <person name="Merda D."/>
            <person name="Briand M."/>
            <person name="Bosis E."/>
            <person name="Rousseau C."/>
            <person name="Portier P."/>
            <person name="Jacques M.-A."/>
            <person name="Fischer-Le Saux M."/>
        </authorList>
    </citation>
    <scope>NUCLEOTIDE SEQUENCE [LARGE SCALE GENOMIC DNA]</scope>
    <source>
        <strain evidence="2 3">CFBP 7409</strain>
    </source>
</reference>
<protein>
    <submittedName>
        <fullName evidence="2">Uncharacterized protein</fullName>
    </submittedName>
</protein>
<evidence type="ECO:0000313" key="3">
    <source>
        <dbReference type="Proteomes" id="UP000238049"/>
    </source>
</evidence>
<comment type="caution">
    <text evidence="2">The sequence shown here is derived from an EMBL/GenBank/DDBJ whole genome shotgun (WGS) entry which is preliminary data.</text>
</comment>
<feature type="region of interest" description="Disordered" evidence="1">
    <location>
        <begin position="48"/>
        <end position="75"/>
    </location>
</feature>
<sequence>MSVEAQIGLMLKLHCSKVRCRRAAFLRERGWDEGTVRSPVLFKLHQASPVPSSAPAGHLLPHEGGQCPEGRRAQR</sequence>
<organism evidence="2 3">
    <name type="scientific">Xanthomonas arboricola pv. guizotiae</name>
    <dbReference type="NCBI Taxonomy" id="487867"/>
    <lineage>
        <taxon>Bacteria</taxon>
        <taxon>Pseudomonadati</taxon>
        <taxon>Pseudomonadota</taxon>
        <taxon>Gammaproteobacteria</taxon>
        <taxon>Lysobacterales</taxon>
        <taxon>Lysobacteraceae</taxon>
        <taxon>Xanthomonas</taxon>
    </lineage>
</organism>
<name>A0A2S6ZTD8_9XANT</name>
<proteinExistence type="predicted"/>
<dbReference type="EMBL" id="MDSL01000043">
    <property type="protein sequence ID" value="PPT95723.1"/>
    <property type="molecule type" value="Genomic_DNA"/>
</dbReference>
<dbReference type="Proteomes" id="UP000238049">
    <property type="component" value="Unassembled WGS sequence"/>
</dbReference>
<accession>A0A2S6ZTD8</accession>
<evidence type="ECO:0000256" key="1">
    <source>
        <dbReference type="SAM" id="MobiDB-lite"/>
    </source>
</evidence>
<dbReference type="AlphaFoldDB" id="A0A2S6ZTD8"/>